<dbReference type="GO" id="GO:0009279">
    <property type="term" value="C:cell outer membrane"/>
    <property type="evidence" value="ECO:0007669"/>
    <property type="project" value="UniProtKB-SubCell"/>
</dbReference>
<dbReference type="PANTHER" id="PTHR30451:SF20">
    <property type="entry name" value="FIMBRIAE USHER"/>
    <property type="match status" value="1"/>
</dbReference>
<dbReference type="AlphaFoldDB" id="A0A7H0GHE0"/>
<feature type="domain" description="PapC-like C-terminal" evidence="10">
    <location>
        <begin position="747"/>
        <end position="808"/>
    </location>
</feature>
<dbReference type="Gene3D" id="2.60.40.2610">
    <property type="entry name" value="Outer membrane usher protein FimD, plug domain"/>
    <property type="match status" value="1"/>
</dbReference>
<dbReference type="GO" id="GO:0015473">
    <property type="term" value="F:fimbrial usher porin activity"/>
    <property type="evidence" value="ECO:0007669"/>
    <property type="project" value="InterPro"/>
</dbReference>
<dbReference type="InterPro" id="IPR037224">
    <property type="entry name" value="PapC_N_sf"/>
</dbReference>
<keyword evidence="6" id="KW-0732">Signal</keyword>
<evidence type="ECO:0000256" key="5">
    <source>
        <dbReference type="ARBA" id="ARBA00022692"/>
    </source>
</evidence>
<keyword evidence="9" id="KW-1029">Fimbrium biogenesis</keyword>
<dbReference type="Pfam" id="PF00577">
    <property type="entry name" value="Usher"/>
    <property type="match status" value="1"/>
</dbReference>
<dbReference type="InterPro" id="IPR000015">
    <property type="entry name" value="Fimb_usher"/>
</dbReference>
<keyword evidence="4" id="KW-1134">Transmembrane beta strand</keyword>
<keyword evidence="3 9" id="KW-0813">Transport</keyword>
<comment type="similarity">
    <text evidence="2 9">Belongs to the fimbrial export usher family.</text>
</comment>
<dbReference type="EMBL" id="CP060783">
    <property type="protein sequence ID" value="QNP47706.1"/>
    <property type="molecule type" value="Genomic_DNA"/>
</dbReference>
<evidence type="ECO:0000256" key="6">
    <source>
        <dbReference type="ARBA" id="ARBA00022729"/>
    </source>
</evidence>
<dbReference type="InterPro" id="IPR043142">
    <property type="entry name" value="PapC-like_C_sf"/>
</dbReference>
<dbReference type="InterPro" id="IPR025949">
    <property type="entry name" value="PapC-like_C"/>
</dbReference>
<gene>
    <name evidence="12" type="ORF">H9K75_16125</name>
</gene>
<organism evidence="12 13">
    <name type="scientific">Diaphorobacter aerolatus</name>
    <dbReference type="NCBI Taxonomy" id="1288495"/>
    <lineage>
        <taxon>Bacteria</taxon>
        <taxon>Pseudomonadati</taxon>
        <taxon>Pseudomonadota</taxon>
        <taxon>Betaproteobacteria</taxon>
        <taxon>Burkholderiales</taxon>
        <taxon>Comamonadaceae</taxon>
        <taxon>Diaphorobacter</taxon>
    </lineage>
</organism>
<protein>
    <submittedName>
        <fullName evidence="12">Fimbrial biogenesis outer membrane usher protein</fullName>
    </submittedName>
</protein>
<sequence length="837" mass="89191">MAGLLMCVPGHGEELAAAIEFNPAMLRSPVDTRVFARGNPTPEGRFESDLYVNKLWKGRARIELQKPAGSPNAIACFDAPLLDLLGFDSNNHSLRSGELRCEALSSLVEGARADYDASAFRLDVTAAQALLRRTLDAPVDPSLWDRGVTAATLQYAYNGFSTGSALASRTHSQYLSLRGGFNWQDWRLRLNGALASDAQNGFQYRHSQTYLQRSLVDWRSSLTIGDAVTDGRVFESIGFRGIRLSSDDRMFADSRRGFAPVIRGIANSNARVRVVQRGIPIHEITVPAGAFVIDDLYPTGSGGDLQVTVTEADGTERSFSVPFSNVIELVRPGATRYELTVGRFRNPASSSEPYLLQGNWRRGFSNWLTGYTGLFLADGYAAAAVGSAMNTPVGAVSADATLARSETGGGARHLGHSLRASYSRMLSSTNTQLSLAAYRYSSRGFYSASEAFLMRDALDSCRWLPGVPVDARKHRYQLSISQPLPDAWGVINLTATGQKYWHRSGSENEFQLSYARQFGQIGVSFNLGRARRLDTGTTENRGMLSVSIPLDGIGASRASGGAGLPTYRAGLSTAGGSPALDQSLSGTLGETRQYSYSAFTSTAPSAGSGRTTTSWGGSGAWSTPYAVMNGSFSRSSEYSQYSAGIAGALVAYSGGVVLAPALGDTAAIVTAEHAGGARISNYSGLRLDGNGQAVVASLSPFRRNAVEIDTQGLSTDVGLRSGNQNVVPTAGAVVVLKFDTEVGYSVLLNASLEDGSRLPFGAQILDATGASVGFMGQAGKALVRVSALSGALTISWGEDAHHQCVLEYWVAQEIEPDPMGYRRVEGRCMGPGKARQS</sequence>
<evidence type="ECO:0000256" key="4">
    <source>
        <dbReference type="ARBA" id="ARBA00022452"/>
    </source>
</evidence>
<dbReference type="InterPro" id="IPR025885">
    <property type="entry name" value="PapC_N"/>
</dbReference>
<comment type="subcellular location">
    <subcellularLocation>
        <location evidence="1 9">Cell outer membrane</location>
        <topology evidence="1 9">Multi-pass membrane protein</topology>
    </subcellularLocation>
</comment>
<evidence type="ECO:0000313" key="12">
    <source>
        <dbReference type="EMBL" id="QNP47706.1"/>
    </source>
</evidence>
<accession>A0A7H0GHE0</accession>
<dbReference type="PROSITE" id="PS01151">
    <property type="entry name" value="FIMBRIAL_USHER"/>
    <property type="match status" value="1"/>
</dbReference>
<feature type="domain" description="PapC N-terminal" evidence="11">
    <location>
        <begin position="20"/>
        <end position="159"/>
    </location>
</feature>
<name>A0A7H0GHE0_9BURK</name>
<evidence type="ECO:0000256" key="9">
    <source>
        <dbReference type="RuleBase" id="RU003884"/>
    </source>
</evidence>
<dbReference type="Proteomes" id="UP000516028">
    <property type="component" value="Chromosome"/>
</dbReference>
<evidence type="ECO:0000256" key="2">
    <source>
        <dbReference type="ARBA" id="ARBA00008064"/>
    </source>
</evidence>
<evidence type="ECO:0000256" key="7">
    <source>
        <dbReference type="ARBA" id="ARBA00023136"/>
    </source>
</evidence>
<dbReference type="InterPro" id="IPR042186">
    <property type="entry name" value="FimD_plug_dom"/>
</dbReference>
<dbReference type="GO" id="GO:0009297">
    <property type="term" value="P:pilus assembly"/>
    <property type="evidence" value="ECO:0007669"/>
    <property type="project" value="InterPro"/>
</dbReference>
<evidence type="ECO:0000313" key="13">
    <source>
        <dbReference type="Proteomes" id="UP000516028"/>
    </source>
</evidence>
<evidence type="ECO:0000256" key="3">
    <source>
        <dbReference type="ARBA" id="ARBA00022448"/>
    </source>
</evidence>
<dbReference type="Pfam" id="PF13953">
    <property type="entry name" value="PapC_C"/>
    <property type="match status" value="1"/>
</dbReference>
<keyword evidence="8 9" id="KW-0998">Cell outer membrane</keyword>
<evidence type="ECO:0000259" key="10">
    <source>
        <dbReference type="Pfam" id="PF13953"/>
    </source>
</evidence>
<keyword evidence="7 9" id="KW-0472">Membrane</keyword>
<dbReference type="Gene3D" id="2.60.40.3110">
    <property type="match status" value="1"/>
</dbReference>
<evidence type="ECO:0000256" key="1">
    <source>
        <dbReference type="ARBA" id="ARBA00004571"/>
    </source>
</evidence>
<dbReference type="KEGG" id="daer:H9K75_16125"/>
<evidence type="ECO:0000259" key="11">
    <source>
        <dbReference type="Pfam" id="PF13954"/>
    </source>
</evidence>
<proteinExistence type="inferred from homology"/>
<dbReference type="Pfam" id="PF13954">
    <property type="entry name" value="PapC_N"/>
    <property type="match status" value="1"/>
</dbReference>
<keyword evidence="13" id="KW-1185">Reference proteome</keyword>
<dbReference type="SUPFAM" id="SSF141729">
    <property type="entry name" value="FimD N-terminal domain-like"/>
    <property type="match status" value="1"/>
</dbReference>
<dbReference type="Gene3D" id="3.10.20.410">
    <property type="match status" value="1"/>
</dbReference>
<dbReference type="InterPro" id="IPR018030">
    <property type="entry name" value="Fimbrial_membr_usher_CS"/>
</dbReference>
<keyword evidence="5 9" id="KW-0812">Transmembrane</keyword>
<evidence type="ECO:0000256" key="8">
    <source>
        <dbReference type="ARBA" id="ARBA00023237"/>
    </source>
</evidence>
<dbReference type="RefSeq" id="WP_187723386.1">
    <property type="nucleotide sequence ID" value="NZ_CP060783.1"/>
</dbReference>
<reference evidence="12 13" key="1">
    <citation type="submission" date="2020-08" db="EMBL/GenBank/DDBJ databases">
        <title>Genome sequence of Diaphorobacter aerolatus KACC 16536T.</title>
        <authorList>
            <person name="Hyun D.-W."/>
            <person name="Bae J.-W."/>
        </authorList>
    </citation>
    <scope>NUCLEOTIDE SEQUENCE [LARGE SCALE GENOMIC DNA]</scope>
    <source>
        <strain evidence="12 13">KACC 16536</strain>
    </source>
</reference>
<dbReference type="PANTHER" id="PTHR30451">
    <property type="entry name" value="OUTER MEMBRANE USHER PROTEIN"/>
    <property type="match status" value="1"/>
</dbReference>
<dbReference type="Gene3D" id="2.60.40.2070">
    <property type="match status" value="1"/>
</dbReference>